<dbReference type="KEGG" id="dmm:dnm_092470"/>
<feature type="domain" description="HTH tetR-type" evidence="3">
    <location>
        <begin position="8"/>
        <end position="68"/>
    </location>
</feature>
<organism evidence="4 5">
    <name type="scientific">Desulfonema magnum</name>
    <dbReference type="NCBI Taxonomy" id="45655"/>
    <lineage>
        <taxon>Bacteria</taxon>
        <taxon>Pseudomonadati</taxon>
        <taxon>Thermodesulfobacteriota</taxon>
        <taxon>Desulfobacteria</taxon>
        <taxon>Desulfobacterales</taxon>
        <taxon>Desulfococcaceae</taxon>
        <taxon>Desulfonema</taxon>
    </lineage>
</organism>
<reference evidence="4" key="1">
    <citation type="journal article" date="2021" name="Microb. Physiol.">
        <title>Proteogenomic Insights into the Physiology of Marine, Sulfate-Reducing, Filamentous Desulfonema limicola and Desulfonema magnum.</title>
        <authorList>
            <person name="Schnaars V."/>
            <person name="Wohlbrand L."/>
            <person name="Scheve S."/>
            <person name="Hinrichs C."/>
            <person name="Reinhardt R."/>
            <person name="Rabus R."/>
        </authorList>
    </citation>
    <scope>NUCLEOTIDE SEQUENCE</scope>
    <source>
        <strain evidence="4">4be13</strain>
    </source>
</reference>
<keyword evidence="1 2" id="KW-0238">DNA-binding</keyword>
<gene>
    <name evidence="4" type="ORF">dnm_092470</name>
</gene>
<accession>A0A975GTI3</accession>
<dbReference type="RefSeq" id="WP_207680217.1">
    <property type="nucleotide sequence ID" value="NZ_CP061800.1"/>
</dbReference>
<dbReference type="EMBL" id="CP061800">
    <property type="protein sequence ID" value="QTA93150.1"/>
    <property type="molecule type" value="Genomic_DNA"/>
</dbReference>
<dbReference type="SUPFAM" id="SSF46689">
    <property type="entry name" value="Homeodomain-like"/>
    <property type="match status" value="1"/>
</dbReference>
<sequence>MSKIVDKKKRRSEIAKAAVDIFARKGFENTTVQEIADRAKIAKGTVYLYFKTKEDILNEASKEILCELEGNLLHSLSRLTDPVEKLSALITEAMTITPEFEQIFIVYMESRLFHLRDREYGTFIKNFEESLRKVRRITVEIIRQGKTQGAFRNDADAEALAFCLFGAFDGVVMQYLHNKSGFDIENVRNEFLKNFFNGLMDN</sequence>
<evidence type="ECO:0000256" key="1">
    <source>
        <dbReference type="ARBA" id="ARBA00023125"/>
    </source>
</evidence>
<proteinExistence type="predicted"/>
<dbReference type="PROSITE" id="PS01081">
    <property type="entry name" value="HTH_TETR_1"/>
    <property type="match status" value="1"/>
</dbReference>
<dbReference type="InterPro" id="IPR013570">
    <property type="entry name" value="Tscrpt_reg_YsiA_C"/>
</dbReference>
<keyword evidence="5" id="KW-1185">Reference proteome</keyword>
<dbReference type="PRINTS" id="PR00455">
    <property type="entry name" value="HTHTETR"/>
</dbReference>
<evidence type="ECO:0000256" key="2">
    <source>
        <dbReference type="PROSITE-ProRule" id="PRU00335"/>
    </source>
</evidence>
<dbReference type="SUPFAM" id="SSF48498">
    <property type="entry name" value="Tetracyclin repressor-like, C-terminal domain"/>
    <property type="match status" value="1"/>
</dbReference>
<dbReference type="Gene3D" id="1.10.10.60">
    <property type="entry name" value="Homeodomain-like"/>
    <property type="match status" value="1"/>
</dbReference>
<evidence type="ECO:0000259" key="3">
    <source>
        <dbReference type="PROSITE" id="PS50977"/>
    </source>
</evidence>
<evidence type="ECO:0000313" key="5">
    <source>
        <dbReference type="Proteomes" id="UP000663722"/>
    </source>
</evidence>
<dbReference type="GO" id="GO:0003677">
    <property type="term" value="F:DNA binding"/>
    <property type="evidence" value="ECO:0007669"/>
    <property type="project" value="UniProtKB-UniRule"/>
</dbReference>
<dbReference type="Proteomes" id="UP000663722">
    <property type="component" value="Chromosome"/>
</dbReference>
<protein>
    <submittedName>
        <fullName evidence="4">Transcriptional regulator, TetR family</fullName>
    </submittedName>
</protein>
<dbReference type="PROSITE" id="PS50977">
    <property type="entry name" value="HTH_TETR_2"/>
    <property type="match status" value="1"/>
</dbReference>
<dbReference type="InterPro" id="IPR023772">
    <property type="entry name" value="DNA-bd_HTH_TetR-type_CS"/>
</dbReference>
<dbReference type="AlphaFoldDB" id="A0A975GTI3"/>
<dbReference type="PANTHER" id="PTHR43479">
    <property type="entry name" value="ACREF/ENVCD OPERON REPRESSOR-RELATED"/>
    <property type="match status" value="1"/>
</dbReference>
<dbReference type="Gene3D" id="1.10.357.10">
    <property type="entry name" value="Tetracycline Repressor, domain 2"/>
    <property type="match status" value="1"/>
</dbReference>
<dbReference type="InterPro" id="IPR050624">
    <property type="entry name" value="HTH-type_Tx_Regulator"/>
</dbReference>
<dbReference type="Pfam" id="PF00440">
    <property type="entry name" value="TetR_N"/>
    <property type="match status" value="1"/>
</dbReference>
<evidence type="ECO:0000313" key="4">
    <source>
        <dbReference type="EMBL" id="QTA93150.1"/>
    </source>
</evidence>
<dbReference type="PANTHER" id="PTHR43479:SF11">
    <property type="entry name" value="ACREF_ENVCD OPERON REPRESSOR-RELATED"/>
    <property type="match status" value="1"/>
</dbReference>
<name>A0A975GTI3_9BACT</name>
<dbReference type="InterPro" id="IPR036271">
    <property type="entry name" value="Tet_transcr_reg_TetR-rel_C_sf"/>
</dbReference>
<feature type="DNA-binding region" description="H-T-H motif" evidence="2">
    <location>
        <begin position="31"/>
        <end position="50"/>
    </location>
</feature>
<dbReference type="InterPro" id="IPR009057">
    <property type="entry name" value="Homeodomain-like_sf"/>
</dbReference>
<dbReference type="Pfam" id="PF08359">
    <property type="entry name" value="TetR_C_4"/>
    <property type="match status" value="1"/>
</dbReference>
<dbReference type="InterPro" id="IPR001647">
    <property type="entry name" value="HTH_TetR"/>
</dbReference>